<organism evidence="2 3">
    <name type="scientific">Syntrophus gentianae</name>
    <dbReference type="NCBI Taxonomy" id="43775"/>
    <lineage>
        <taxon>Bacteria</taxon>
        <taxon>Pseudomonadati</taxon>
        <taxon>Thermodesulfobacteriota</taxon>
        <taxon>Syntrophia</taxon>
        <taxon>Syntrophales</taxon>
        <taxon>Syntrophaceae</taxon>
        <taxon>Syntrophus</taxon>
    </lineage>
</organism>
<accession>A0A1H7XG17</accession>
<feature type="compositionally biased region" description="Acidic residues" evidence="1">
    <location>
        <begin position="155"/>
        <end position="165"/>
    </location>
</feature>
<reference evidence="2 3" key="1">
    <citation type="submission" date="2016-10" db="EMBL/GenBank/DDBJ databases">
        <authorList>
            <person name="de Groot N.N."/>
        </authorList>
    </citation>
    <scope>NUCLEOTIDE SEQUENCE [LARGE SCALE GENOMIC DNA]</scope>
    <source>
        <strain evidence="2 3">DSM 8423</strain>
    </source>
</reference>
<dbReference type="AlphaFoldDB" id="A0A1H7XG17"/>
<proteinExistence type="predicted"/>
<feature type="region of interest" description="Disordered" evidence="1">
    <location>
        <begin position="131"/>
        <end position="174"/>
    </location>
</feature>
<dbReference type="RefSeq" id="WP_175476439.1">
    <property type="nucleotide sequence ID" value="NZ_FOBS01000010.1"/>
</dbReference>
<evidence type="ECO:0000313" key="3">
    <source>
        <dbReference type="Proteomes" id="UP000198744"/>
    </source>
</evidence>
<keyword evidence="3" id="KW-1185">Reference proteome</keyword>
<dbReference type="EMBL" id="FOBS01000010">
    <property type="protein sequence ID" value="SEM32736.1"/>
    <property type="molecule type" value="Genomic_DNA"/>
</dbReference>
<feature type="compositionally biased region" description="Basic and acidic residues" evidence="1">
    <location>
        <begin position="131"/>
        <end position="148"/>
    </location>
</feature>
<evidence type="ECO:0000256" key="1">
    <source>
        <dbReference type="SAM" id="MobiDB-lite"/>
    </source>
</evidence>
<gene>
    <name evidence="2" type="ORF">SAMN04489760_110103</name>
</gene>
<sequence>MASKNTTFTANLKKVIADSGLGNHGFAEKAKMPYSTLMTYLSKKDYGRVAEWDQLIKIANTASKSIEWLLTGKEKESTDSTEGQKAYSHIHLDVLEILDCDDEDLKSDLLSYAKRLKERKAEREERRAMKALLEELAAKQRDDAEKKKSSNSPTDDPESTDDDLGGPEMGVWRF</sequence>
<dbReference type="Proteomes" id="UP000198744">
    <property type="component" value="Unassembled WGS sequence"/>
</dbReference>
<evidence type="ECO:0000313" key="2">
    <source>
        <dbReference type="EMBL" id="SEM32736.1"/>
    </source>
</evidence>
<dbReference type="STRING" id="43775.SAMN04489760_110103"/>
<name>A0A1H7XG17_9BACT</name>
<protein>
    <submittedName>
        <fullName evidence="2">Uncharacterized protein</fullName>
    </submittedName>
</protein>